<dbReference type="AlphaFoldDB" id="A0A9P5V1D2"/>
<protein>
    <submittedName>
        <fullName evidence="1">Uncharacterized protein</fullName>
    </submittedName>
</protein>
<accession>A0A9P5V1D2</accession>
<proteinExistence type="predicted"/>
<dbReference type="Proteomes" id="UP000748756">
    <property type="component" value="Unassembled WGS sequence"/>
</dbReference>
<feature type="non-terminal residue" evidence="1">
    <location>
        <position position="88"/>
    </location>
</feature>
<name>A0A9P5V1D2_9FUNG</name>
<gene>
    <name evidence="1" type="ORF">BG015_004059</name>
</gene>
<keyword evidence="2" id="KW-1185">Reference proteome</keyword>
<organism evidence="1 2">
    <name type="scientific">Linnemannia schmuckeri</name>
    <dbReference type="NCBI Taxonomy" id="64567"/>
    <lineage>
        <taxon>Eukaryota</taxon>
        <taxon>Fungi</taxon>
        <taxon>Fungi incertae sedis</taxon>
        <taxon>Mucoromycota</taxon>
        <taxon>Mortierellomycotina</taxon>
        <taxon>Mortierellomycetes</taxon>
        <taxon>Mortierellales</taxon>
        <taxon>Mortierellaceae</taxon>
        <taxon>Linnemannia</taxon>
    </lineage>
</organism>
<reference evidence="1" key="1">
    <citation type="journal article" date="2020" name="Fungal Divers.">
        <title>Resolving the Mortierellaceae phylogeny through synthesis of multi-gene phylogenetics and phylogenomics.</title>
        <authorList>
            <person name="Vandepol N."/>
            <person name="Liber J."/>
            <person name="Desiro A."/>
            <person name="Na H."/>
            <person name="Kennedy M."/>
            <person name="Barry K."/>
            <person name="Grigoriev I.V."/>
            <person name="Miller A.N."/>
            <person name="O'Donnell K."/>
            <person name="Stajich J.E."/>
            <person name="Bonito G."/>
        </authorList>
    </citation>
    <scope>NUCLEOTIDE SEQUENCE</scope>
    <source>
        <strain evidence="1">NRRL 6426</strain>
    </source>
</reference>
<evidence type="ECO:0000313" key="2">
    <source>
        <dbReference type="Proteomes" id="UP000748756"/>
    </source>
</evidence>
<comment type="caution">
    <text evidence="1">The sequence shown here is derived from an EMBL/GenBank/DDBJ whole genome shotgun (WGS) entry which is preliminary data.</text>
</comment>
<dbReference type="EMBL" id="JAAAUQ010001961">
    <property type="protein sequence ID" value="KAF9130080.1"/>
    <property type="molecule type" value="Genomic_DNA"/>
</dbReference>
<evidence type="ECO:0000313" key="1">
    <source>
        <dbReference type="EMBL" id="KAF9130080.1"/>
    </source>
</evidence>
<sequence length="88" mass="10610">WNRQPLSQILRTTRLCHLRSTSFHRLSNNCHPHRRIVQSPSLLFRHHNKHRDAHVWQVKCPIFPLGPYPHSNLLHKKQNGSTWTHRFL</sequence>
<feature type="non-terminal residue" evidence="1">
    <location>
        <position position="1"/>
    </location>
</feature>